<dbReference type="OrthoDB" id="5378341at2"/>
<keyword evidence="4 11" id="KW-0378">Hydrolase</keyword>
<dbReference type="Gene3D" id="3.10.450.490">
    <property type="match status" value="1"/>
</dbReference>
<dbReference type="PROSITE" id="PS50093">
    <property type="entry name" value="PKD"/>
    <property type="match status" value="5"/>
</dbReference>
<evidence type="ECO:0000256" key="7">
    <source>
        <dbReference type="ARBA" id="ARBA00023145"/>
    </source>
</evidence>
<feature type="signal peptide" evidence="9">
    <location>
        <begin position="1"/>
        <end position="22"/>
    </location>
</feature>
<dbReference type="Pfam" id="PF20009">
    <property type="entry name" value="GEVED"/>
    <property type="match status" value="2"/>
</dbReference>
<dbReference type="RefSeq" id="WP_044615805.1">
    <property type="nucleotide sequence ID" value="NZ_CP007142.1"/>
</dbReference>
<dbReference type="InterPro" id="IPR022409">
    <property type="entry name" value="PKD/Chitinase_dom"/>
</dbReference>
<feature type="domain" description="PKD" evidence="10">
    <location>
        <begin position="605"/>
        <end position="658"/>
    </location>
</feature>
<dbReference type="PATRIC" id="fig|1445510.3.peg.769"/>
<dbReference type="EMBL" id="CP007142">
    <property type="protein sequence ID" value="AJQ92835.1"/>
    <property type="molecule type" value="Genomic_DNA"/>
</dbReference>
<feature type="domain" description="PKD" evidence="10">
    <location>
        <begin position="1006"/>
        <end position="1044"/>
    </location>
</feature>
<dbReference type="CDD" id="cd00146">
    <property type="entry name" value="PKD"/>
    <property type="match status" value="3"/>
</dbReference>
<reference evidence="11 12" key="1">
    <citation type="submission" date="2014-01" db="EMBL/GenBank/DDBJ databases">
        <title>Full genme sequencing of cellulolytic bacterium Gynuella sunshinyii YC6258T gen. nov., sp. nov.</title>
        <authorList>
            <person name="Khan H."/>
            <person name="Chung E.J."/>
            <person name="Chung Y.R."/>
        </authorList>
    </citation>
    <scope>NUCLEOTIDE SEQUENCE [LARGE SCALE GENOMIC DNA]</scope>
    <source>
        <strain evidence="11 12">YC6258</strain>
    </source>
</reference>
<dbReference type="InterPro" id="IPR035986">
    <property type="entry name" value="PKD_dom_sf"/>
</dbReference>
<feature type="domain" description="PKD" evidence="10">
    <location>
        <begin position="899"/>
        <end position="951"/>
    </location>
</feature>
<name>A0A0C5UZW0_9GAMM</name>
<evidence type="ECO:0000256" key="6">
    <source>
        <dbReference type="ARBA" id="ARBA00023049"/>
    </source>
</evidence>
<evidence type="ECO:0000313" key="11">
    <source>
        <dbReference type="EMBL" id="AJQ92835.1"/>
    </source>
</evidence>
<dbReference type="CDD" id="cd09597">
    <property type="entry name" value="M4_TLP"/>
    <property type="match status" value="1"/>
</dbReference>
<dbReference type="SMART" id="SM00089">
    <property type="entry name" value="PKD"/>
    <property type="match status" value="5"/>
</dbReference>
<keyword evidence="6 11" id="KW-0482">Metalloprotease</keyword>
<evidence type="ECO:0000259" key="10">
    <source>
        <dbReference type="PROSITE" id="PS50093"/>
    </source>
</evidence>
<dbReference type="Pfam" id="PF18911">
    <property type="entry name" value="PKD_4"/>
    <property type="match status" value="4"/>
</dbReference>
<evidence type="ECO:0000256" key="8">
    <source>
        <dbReference type="PIRSR" id="PIRSR623612-1"/>
    </source>
</evidence>
<dbReference type="InterPro" id="IPR013783">
    <property type="entry name" value="Ig-like_fold"/>
</dbReference>
<feature type="chain" id="PRO_5002183423" evidence="9">
    <location>
        <begin position="23"/>
        <end position="1353"/>
    </location>
</feature>
<dbReference type="EC" id="3.4.24.26" evidence="11"/>
<dbReference type="InterPro" id="IPR027268">
    <property type="entry name" value="Peptidase_M4/M1_CTD_sf"/>
</dbReference>
<dbReference type="Gene3D" id="2.60.40.10">
    <property type="entry name" value="Immunoglobulins"/>
    <property type="match status" value="5"/>
</dbReference>
<evidence type="ECO:0000256" key="3">
    <source>
        <dbReference type="ARBA" id="ARBA00022723"/>
    </source>
</evidence>
<dbReference type="GO" id="GO:0006508">
    <property type="term" value="P:proteolysis"/>
    <property type="evidence" value="ECO:0007669"/>
    <property type="project" value="UniProtKB-KW"/>
</dbReference>
<dbReference type="Pfam" id="PF02868">
    <property type="entry name" value="Peptidase_M4_C"/>
    <property type="match status" value="1"/>
</dbReference>
<feature type="domain" description="PKD" evidence="10">
    <location>
        <begin position="1276"/>
        <end position="1314"/>
    </location>
</feature>
<protein>
    <submittedName>
        <fullName evidence="11">Zinc metalloprotease (Elastase)</fullName>
        <ecNumber evidence="11">3.4.24.25</ecNumber>
        <ecNumber evidence="11">3.4.24.26</ecNumber>
    </submittedName>
</protein>
<dbReference type="PANTHER" id="PTHR33794:SF1">
    <property type="entry name" value="BACILLOLYSIN"/>
    <property type="match status" value="1"/>
</dbReference>
<evidence type="ECO:0000256" key="5">
    <source>
        <dbReference type="ARBA" id="ARBA00022833"/>
    </source>
</evidence>
<dbReference type="STRING" id="1445510.YC6258_00785"/>
<dbReference type="InterPro" id="IPR023612">
    <property type="entry name" value="Peptidase_M4"/>
</dbReference>
<dbReference type="GO" id="GO:0004222">
    <property type="term" value="F:metalloendopeptidase activity"/>
    <property type="evidence" value="ECO:0007669"/>
    <property type="project" value="InterPro"/>
</dbReference>
<dbReference type="MEROPS" id="M04.019"/>
<dbReference type="Gene3D" id="1.10.390.10">
    <property type="entry name" value="Neutral Protease Domain 2"/>
    <property type="match status" value="1"/>
</dbReference>
<dbReference type="InterPro" id="IPR045474">
    <property type="entry name" value="GEVED"/>
</dbReference>
<evidence type="ECO:0000256" key="4">
    <source>
        <dbReference type="ARBA" id="ARBA00022801"/>
    </source>
</evidence>
<dbReference type="PRINTS" id="PR00730">
    <property type="entry name" value="THERMOLYSIN"/>
</dbReference>
<dbReference type="KEGG" id="gsn:YC6258_00785"/>
<keyword evidence="5" id="KW-0862">Zinc</keyword>
<proteinExistence type="inferred from homology"/>
<dbReference type="Proteomes" id="UP000032266">
    <property type="component" value="Chromosome"/>
</dbReference>
<dbReference type="InterPro" id="IPR001570">
    <property type="entry name" value="Peptidase_M4_C_domain"/>
</dbReference>
<feature type="domain" description="PKD" evidence="10">
    <location>
        <begin position="821"/>
        <end position="875"/>
    </location>
</feature>
<dbReference type="SUPFAM" id="SSF55486">
    <property type="entry name" value="Metalloproteases ('zincins'), catalytic domain"/>
    <property type="match status" value="1"/>
</dbReference>
<feature type="active site" evidence="8">
    <location>
        <position position="381"/>
    </location>
</feature>
<dbReference type="Pfam" id="PF01447">
    <property type="entry name" value="Peptidase_M4"/>
    <property type="match status" value="1"/>
</dbReference>
<dbReference type="SUPFAM" id="SSF49299">
    <property type="entry name" value="PKD domain"/>
    <property type="match status" value="5"/>
</dbReference>
<keyword evidence="3" id="KW-0479">Metal-binding</keyword>
<dbReference type="EC" id="3.4.24.25" evidence="11"/>
<feature type="active site" description="Proton donor" evidence="8">
    <location>
        <position position="468"/>
    </location>
</feature>
<evidence type="ECO:0000256" key="2">
    <source>
        <dbReference type="ARBA" id="ARBA00022670"/>
    </source>
</evidence>
<dbReference type="Gene3D" id="3.10.170.10">
    <property type="match status" value="1"/>
</dbReference>
<evidence type="ECO:0000256" key="9">
    <source>
        <dbReference type="SAM" id="SignalP"/>
    </source>
</evidence>
<keyword evidence="12" id="KW-1185">Reference proteome</keyword>
<accession>A0A0C5UZW0</accession>
<sequence>MFRNIRLLSGLLLGLGSVAAYSAEPVSVFDQLSSPSVSTFKRSSSQSVTADDGSALAKMLHRQLNLDDDAQLVEQGHSQAGEQHSFSYQLQYLGLPVFDYTIAVITTSSGHVVQGYGQLVRSLAADLGDVEVLTEEQMDLHAQAYIHQRYHDEPRFFDHKTVKQGVYIDPQGQAHDAIQLIFFTDLLQGISAPEKMRVYLNATTGSTLSEANILMHYQAAGSGPGGNEKVEQADYAFVAGDVSGQSVKDLRTFVVEKQNDACAMELSGKLKTFDAKHKTSNLPENVHRYDCGSDNAENRHTEALTNTAKSALNDAHYHGQVTIEMFERYLGQKPYFHEAVKQYVHYGNNYDQAFYDEGQVHYGDGEYLFYPLVALDVVAHEIAHGYTLGYGSGKPAKMMLNGEARAINEAFSDMAGEAAEYYLNGENDWRSNYDSYQGSGALRYFEDPTADGDSVGHVDDYYDALDSHYGSGIFNKAFYLLATNGGEAQPVAGDWNTQYAFMAFATANQNCWVASSTFQQAADCVVRWAPSVVQTAMQADGVKGPDGQVWSKNALKNQIRKAFASVGIQLDLENQQGVESRFEREIHFLTVSFSNQSRYENKVLAANDATWQWDFGDGQVSTTHSPTHTYAQTGHYNVRLTVTMNDGETDTVWLPVDVVEHYCSVSGTDPEQYYASSVMFNNTEFVTNGDAEISYRDYSDQAVMVPVGQQVFYALKMGQHSNTADYAKRVQIWLDKNRDGQFSIASEQMYAGSAVDELSGVLAFTGEPGQDYRVRIIVSFALFDRLPCDQIRSASIQDYTLRWDDAASSYINIQVEHRTNKVHFSNLTEDNRVTSWDWQFGDGGSSHEKSPTHDYWRSGSYQVTAIAKASDGSEVGRWDETIAFTTVTQPVIKFDANDQTVEFDASDSVMPEGTTIHWDFGDGTTDKDNKNKVSHDYVEDGLYDVTLTLTNEDNPSGATSQQQVSIGFNPNFYVQSIERQDDGRYRVVFRNNTVDPGDNHGKWLLRWDFGDGQVSEESEYDSLNQSIIHVYSKPSNNPYSVTLSIKYLSADTSAWVSKSVTVELTIDNDSPDTGDPDGYCEPIFDAESEWIKRIIINGQAFDSDAEGGLVNPDIPIRLVAGEQVSYRIESGYIEGGPYAENYHVWIDLNGDGQFGDGHWKTDKSERVLKVYDHTNDDQGNGYVEGYFQVPTIKKDKPFTTRMRVLQLFGYSKIDTINPCSNYPASDANGEVEDYLVTISASFDNSIPDLKLHVEGLTLSFDTSASIYPEGAISKVTFGDGDSSTEDKGKHVYKKSGDYLVTLRIYDESDNEINAIGKTVTAENKESASGSHGGIEWLVLLPLLLLKRKNLFKF</sequence>
<dbReference type="HOGENOM" id="CLU_252503_0_0_6"/>
<keyword evidence="2 11" id="KW-0645">Protease</keyword>
<evidence type="ECO:0000313" key="12">
    <source>
        <dbReference type="Proteomes" id="UP000032266"/>
    </source>
</evidence>
<comment type="similarity">
    <text evidence="1">Belongs to the peptidase M4 family.</text>
</comment>
<gene>
    <name evidence="11" type="ORF">YC6258_00785</name>
</gene>
<keyword evidence="7" id="KW-0865">Zymogen</keyword>
<keyword evidence="9" id="KW-0732">Signal</keyword>
<evidence type="ECO:0000256" key="1">
    <source>
        <dbReference type="ARBA" id="ARBA00009388"/>
    </source>
</evidence>
<dbReference type="InterPro" id="IPR013856">
    <property type="entry name" value="Peptidase_M4_domain"/>
</dbReference>
<dbReference type="InterPro" id="IPR000601">
    <property type="entry name" value="PKD_dom"/>
</dbReference>
<dbReference type="PANTHER" id="PTHR33794">
    <property type="entry name" value="BACILLOLYSIN"/>
    <property type="match status" value="1"/>
</dbReference>
<dbReference type="InterPro" id="IPR050728">
    <property type="entry name" value="Zinc_Metalloprotease_M4"/>
</dbReference>
<dbReference type="GO" id="GO:0046872">
    <property type="term" value="F:metal ion binding"/>
    <property type="evidence" value="ECO:0007669"/>
    <property type="project" value="UniProtKB-KW"/>
</dbReference>
<organism evidence="11 12">
    <name type="scientific">Gynuella sunshinyii YC6258</name>
    <dbReference type="NCBI Taxonomy" id="1445510"/>
    <lineage>
        <taxon>Bacteria</taxon>
        <taxon>Pseudomonadati</taxon>
        <taxon>Pseudomonadota</taxon>
        <taxon>Gammaproteobacteria</taxon>
        <taxon>Oceanospirillales</taxon>
        <taxon>Saccharospirillaceae</taxon>
        <taxon>Gynuella</taxon>
    </lineage>
</organism>